<dbReference type="EMBL" id="CAJHNH020002624">
    <property type="protein sequence ID" value="CAG5127254.1"/>
    <property type="molecule type" value="Genomic_DNA"/>
</dbReference>
<organism evidence="1 2">
    <name type="scientific">Candidula unifasciata</name>
    <dbReference type="NCBI Taxonomy" id="100452"/>
    <lineage>
        <taxon>Eukaryota</taxon>
        <taxon>Metazoa</taxon>
        <taxon>Spiralia</taxon>
        <taxon>Lophotrochozoa</taxon>
        <taxon>Mollusca</taxon>
        <taxon>Gastropoda</taxon>
        <taxon>Heterobranchia</taxon>
        <taxon>Euthyneura</taxon>
        <taxon>Panpulmonata</taxon>
        <taxon>Eupulmonata</taxon>
        <taxon>Stylommatophora</taxon>
        <taxon>Helicina</taxon>
        <taxon>Helicoidea</taxon>
        <taxon>Geomitridae</taxon>
        <taxon>Candidula</taxon>
    </lineage>
</organism>
<accession>A0A8S3ZCJ6</accession>
<evidence type="ECO:0000313" key="1">
    <source>
        <dbReference type="EMBL" id="CAG5127254.1"/>
    </source>
</evidence>
<dbReference type="AlphaFoldDB" id="A0A8S3ZCJ6"/>
<reference evidence="1" key="1">
    <citation type="submission" date="2021-04" db="EMBL/GenBank/DDBJ databases">
        <authorList>
            <consortium name="Molecular Ecology Group"/>
        </authorList>
    </citation>
    <scope>NUCLEOTIDE SEQUENCE</scope>
</reference>
<comment type="caution">
    <text evidence="1">The sequence shown here is derived from an EMBL/GenBank/DDBJ whole genome shotgun (WGS) entry which is preliminary data.</text>
</comment>
<keyword evidence="2" id="KW-1185">Reference proteome</keyword>
<feature type="non-terminal residue" evidence="1">
    <location>
        <position position="1"/>
    </location>
</feature>
<dbReference type="OrthoDB" id="6159666at2759"/>
<protein>
    <submittedName>
        <fullName evidence="1">Uncharacterized protein</fullName>
    </submittedName>
</protein>
<evidence type="ECO:0000313" key="2">
    <source>
        <dbReference type="Proteomes" id="UP000678393"/>
    </source>
</evidence>
<feature type="non-terminal residue" evidence="1">
    <location>
        <position position="83"/>
    </location>
</feature>
<dbReference type="Proteomes" id="UP000678393">
    <property type="component" value="Unassembled WGS sequence"/>
</dbReference>
<proteinExistence type="predicted"/>
<sequence>RYVFAPVCRGVAAKRNISPSISSDEVLPSPQYLDELVLKSFLSSVRGQNTGRTQNHLDNLRQSLEQTLSGQNQRQEREIFQEQ</sequence>
<name>A0A8S3ZCJ6_9EUPU</name>
<gene>
    <name evidence="1" type="ORF">CUNI_LOCUS12812</name>
</gene>